<feature type="transmembrane region" description="Helical" evidence="1">
    <location>
        <begin position="7"/>
        <end position="29"/>
    </location>
</feature>
<dbReference type="OrthoDB" id="5749006at2"/>
<dbReference type="AlphaFoldDB" id="D4DYX3"/>
<evidence type="ECO:0000313" key="3">
    <source>
        <dbReference type="EMBL" id="EFE97295.1"/>
    </source>
</evidence>
<dbReference type="Proteomes" id="UP000005723">
    <property type="component" value="Unassembled WGS sequence"/>
</dbReference>
<protein>
    <submittedName>
        <fullName evidence="3">AsmA family protein</fullName>
    </submittedName>
</protein>
<evidence type="ECO:0000313" key="4">
    <source>
        <dbReference type="Proteomes" id="UP000005723"/>
    </source>
</evidence>
<dbReference type="RefSeq" id="WP_004956452.1">
    <property type="nucleotide sequence ID" value="NZ_GG753567.1"/>
</dbReference>
<proteinExistence type="predicted"/>
<dbReference type="InterPro" id="IPR052894">
    <property type="entry name" value="AsmA-related"/>
</dbReference>
<dbReference type="PANTHER" id="PTHR30441">
    <property type="entry name" value="DUF748 DOMAIN-CONTAINING PROTEIN"/>
    <property type="match status" value="1"/>
</dbReference>
<sequence>MSKTGKVFSWLGGVVMVVAVALVVLIATFDWNRLKPAINEKVSAELQRPFAIRGDLGVAWTRNKDEGGWRAWVPWPHIHAEDIVLGNPAAIPGEHMVTLQRVDASIAPLALLGKQLSIPRIWLKQPNARLQRLANGENNWTFHLANSDSDPQAAASDWSVNIHDIVFDRGQLDYKDAVLKADFRAQIDPLGKPLPFSEVTGKKQQGEAVTPDYVFGWKVQGRYNGEPLSGSGKIGGMLSLQNAQLPFPLQADVRSGSTRVVVAGTLSDPLKLAGLDVQLKFSGDSLGNLYPLTGVLLPNTPPYATDGHLTAKLHDKGGAVYQYQNFAGKIGDSDIHGDLRYVASKPRPKLTGEVVSKQLRFADLAPLIGADTNAEKANRGEKTRQPSDRVLPVERFDSNSWDVMDADVRFSARRIEHGNSLPLSDLSTHLKLDNGVLLMDPLRFGVAGGNLNSTVRLDGSKKPMQGRVDMHARKFQLKQLLPNVESMKRSLGELNGDAKLRGSGNSVAALLGSSSGDLRLLINDGVISRSLMEILGLNVGNYLVAQIFGDDEVGINCAAADVEVRNGVAAPRLFVFDTENAIINITGNANFASERMDLSINPESKGMRVLTLRSPLYVRGTFKNPDAGVKPGPLIARGAAAVALGVVVAPAAALLALVSPSDGGDENQCGQILRQMKGKNNGAQGAGDNSRQW</sequence>
<evidence type="ECO:0000256" key="1">
    <source>
        <dbReference type="SAM" id="Phobius"/>
    </source>
</evidence>
<gene>
    <name evidence="3" type="primary">yhjG</name>
    <name evidence="3" type="ORF">HMPREF0758_1123</name>
</gene>
<name>D4DYX3_SEROD</name>
<dbReference type="GO" id="GO:0005886">
    <property type="term" value="C:plasma membrane"/>
    <property type="evidence" value="ECO:0007669"/>
    <property type="project" value="TreeGrafter"/>
</dbReference>
<dbReference type="EMBL" id="ADBY01000021">
    <property type="protein sequence ID" value="EFE97295.1"/>
    <property type="molecule type" value="Genomic_DNA"/>
</dbReference>
<dbReference type="InterPro" id="IPR007844">
    <property type="entry name" value="AsmA"/>
</dbReference>
<keyword evidence="1" id="KW-0472">Membrane</keyword>
<feature type="domain" description="AsmA" evidence="2">
    <location>
        <begin position="1"/>
        <end position="572"/>
    </location>
</feature>
<dbReference type="STRING" id="667129.HMPREF0758_1123"/>
<dbReference type="Pfam" id="PF05170">
    <property type="entry name" value="AsmA"/>
    <property type="match status" value="1"/>
</dbReference>
<keyword evidence="4" id="KW-1185">Reference proteome</keyword>
<organism evidence="3 4">
    <name type="scientific">Serratia odorifera DSM 4582</name>
    <dbReference type="NCBI Taxonomy" id="667129"/>
    <lineage>
        <taxon>Bacteria</taxon>
        <taxon>Pseudomonadati</taxon>
        <taxon>Pseudomonadota</taxon>
        <taxon>Gammaproteobacteria</taxon>
        <taxon>Enterobacterales</taxon>
        <taxon>Yersiniaceae</taxon>
        <taxon>Serratia</taxon>
    </lineage>
</organism>
<dbReference type="PANTHER" id="PTHR30441:SF9">
    <property type="entry name" value="ASMA FAMILY PROTEIN YHJG"/>
    <property type="match status" value="1"/>
</dbReference>
<dbReference type="GO" id="GO:0090313">
    <property type="term" value="P:regulation of protein targeting to membrane"/>
    <property type="evidence" value="ECO:0007669"/>
    <property type="project" value="TreeGrafter"/>
</dbReference>
<accession>D4DYX3</accession>
<keyword evidence="1" id="KW-0812">Transmembrane</keyword>
<dbReference type="HOGENOM" id="CLU_017234_1_1_6"/>
<keyword evidence="1" id="KW-1133">Transmembrane helix</keyword>
<reference evidence="3 4" key="1">
    <citation type="submission" date="2010-01" db="EMBL/GenBank/DDBJ databases">
        <authorList>
            <person name="Muzny D."/>
            <person name="Qin X."/>
            <person name="Deng J."/>
            <person name="Jiang H."/>
            <person name="Liu Y."/>
            <person name="Qu J."/>
            <person name="Song X.-Z."/>
            <person name="Zhang L."/>
            <person name="Thornton R."/>
            <person name="Coyle M."/>
            <person name="Francisco L."/>
            <person name="Jackson L."/>
            <person name="Javaid M."/>
            <person name="Korchina V."/>
            <person name="Kovar C."/>
            <person name="Mata R."/>
            <person name="Mathew T."/>
            <person name="Ngo R."/>
            <person name="Nguyen L."/>
            <person name="Nguyen N."/>
            <person name="Okwuonu G."/>
            <person name="Ongeri F."/>
            <person name="Pham C."/>
            <person name="Simmons D."/>
            <person name="Wilczek-Boney K."/>
            <person name="Hale W."/>
            <person name="Jakkamsetti A."/>
            <person name="Pham P."/>
            <person name="Ruth R."/>
            <person name="San Lucas F."/>
            <person name="Warren J."/>
            <person name="Zhang J."/>
            <person name="Zhao Z."/>
            <person name="Zhou C."/>
            <person name="Zhu D."/>
            <person name="Lee S."/>
            <person name="Bess C."/>
            <person name="Blankenburg K."/>
            <person name="Forbes L."/>
            <person name="Fu Q."/>
            <person name="Gubbala S."/>
            <person name="Hirani K."/>
            <person name="Jayaseelan J.C."/>
            <person name="Lara F."/>
            <person name="Munidasa M."/>
            <person name="Palculict T."/>
            <person name="Patil S."/>
            <person name="Pu L.-L."/>
            <person name="Saada N."/>
            <person name="Tang L."/>
            <person name="Weissenberger G."/>
            <person name="Zhu Y."/>
            <person name="Hemphill L."/>
            <person name="Shang Y."/>
            <person name="Youmans B."/>
            <person name="Ayvaz T."/>
            <person name="Ross M."/>
            <person name="Santibanez J."/>
            <person name="Aqrawi P."/>
            <person name="Gross S."/>
            <person name="Joshi V."/>
            <person name="Fowler G."/>
            <person name="Nazareth L."/>
            <person name="Reid J."/>
            <person name="Worley K."/>
            <person name="Petrosino J."/>
            <person name="Highlander S."/>
            <person name="Gibbs R."/>
        </authorList>
    </citation>
    <scope>NUCLEOTIDE SEQUENCE [LARGE SCALE GENOMIC DNA]</scope>
    <source>
        <strain evidence="3 4">DSM 4582</strain>
    </source>
</reference>
<evidence type="ECO:0000259" key="2">
    <source>
        <dbReference type="Pfam" id="PF05170"/>
    </source>
</evidence>
<comment type="caution">
    <text evidence="3">The sequence shown here is derived from an EMBL/GenBank/DDBJ whole genome shotgun (WGS) entry which is preliminary data.</text>
</comment>